<accession>A0A4V6PXR8</accession>
<evidence type="ECO:0000259" key="6">
    <source>
        <dbReference type="PROSITE" id="PS50110"/>
    </source>
</evidence>
<dbReference type="InterPro" id="IPR001867">
    <property type="entry name" value="OmpR/PhoB-type_DNA-bd"/>
</dbReference>
<dbReference type="InterPro" id="IPR001789">
    <property type="entry name" value="Sig_transdc_resp-reg_receiver"/>
</dbReference>
<dbReference type="EMBL" id="SNZA01000001">
    <property type="protein sequence ID" value="TDR15521.1"/>
    <property type="molecule type" value="Genomic_DNA"/>
</dbReference>
<proteinExistence type="predicted"/>
<dbReference type="Pfam" id="PF00072">
    <property type="entry name" value="Response_reg"/>
    <property type="match status" value="1"/>
</dbReference>
<keyword evidence="3" id="KW-0804">Transcription</keyword>
<feature type="DNA-binding region" description="OmpR/PhoB-type" evidence="5">
    <location>
        <begin position="151"/>
        <end position="247"/>
    </location>
</feature>
<dbReference type="GO" id="GO:0006355">
    <property type="term" value="P:regulation of DNA-templated transcription"/>
    <property type="evidence" value="ECO:0007669"/>
    <property type="project" value="InterPro"/>
</dbReference>
<sequence length="253" mass="28563">MHLQRCRLGKGYGVISLLLLTIKRKLSMRILVIEDDSVLSEAISHRIKNIGHGVDLALTGKQARLMLRQQNYDLILLDLNLPDAHGASILQSLRESKTTSPVLIITAIDQVEERIKLLDLGADDYITKPFDFGELEARIRAILRRSQGQAQETIEFANVSLNLRTCSVEVDNQAVELKQREFRLLEIFMTQPKQVLSKDVLMDHIYGFDEAPGPNVIEIYVARLRKTLAHSALHIRTIRGLGYLLEEQSGASE</sequence>
<dbReference type="PROSITE" id="PS51755">
    <property type="entry name" value="OMPR_PHOB"/>
    <property type="match status" value="1"/>
</dbReference>
<keyword evidence="1" id="KW-0805">Transcription regulation</keyword>
<dbReference type="SMART" id="SM00448">
    <property type="entry name" value="REC"/>
    <property type="match status" value="1"/>
</dbReference>
<keyword evidence="4" id="KW-0597">Phosphoprotein</keyword>
<dbReference type="GO" id="GO:0000156">
    <property type="term" value="F:phosphorelay response regulator activity"/>
    <property type="evidence" value="ECO:0007669"/>
    <property type="project" value="TreeGrafter"/>
</dbReference>
<dbReference type="Gene3D" id="6.10.250.690">
    <property type="match status" value="1"/>
</dbReference>
<dbReference type="PANTHER" id="PTHR48111:SF67">
    <property type="entry name" value="TRANSCRIPTIONAL REGULATORY PROTEIN TCTD"/>
    <property type="match status" value="1"/>
</dbReference>
<dbReference type="PANTHER" id="PTHR48111">
    <property type="entry name" value="REGULATOR OF RPOS"/>
    <property type="match status" value="1"/>
</dbReference>
<dbReference type="InterPro" id="IPR039420">
    <property type="entry name" value="WalR-like"/>
</dbReference>
<dbReference type="PROSITE" id="PS50110">
    <property type="entry name" value="RESPONSE_REGULATORY"/>
    <property type="match status" value="1"/>
</dbReference>
<dbReference type="GO" id="GO:0032993">
    <property type="term" value="C:protein-DNA complex"/>
    <property type="evidence" value="ECO:0007669"/>
    <property type="project" value="TreeGrafter"/>
</dbReference>
<organism evidence="8 9">
    <name type="scientific">Marinomonas communis</name>
    <dbReference type="NCBI Taxonomy" id="28254"/>
    <lineage>
        <taxon>Bacteria</taxon>
        <taxon>Pseudomonadati</taxon>
        <taxon>Pseudomonadota</taxon>
        <taxon>Gammaproteobacteria</taxon>
        <taxon>Oceanospirillales</taxon>
        <taxon>Oceanospirillaceae</taxon>
        <taxon>Marinomonas</taxon>
    </lineage>
</organism>
<comment type="caution">
    <text evidence="8">The sequence shown here is derived from an EMBL/GenBank/DDBJ whole genome shotgun (WGS) entry which is preliminary data.</text>
</comment>
<dbReference type="InterPro" id="IPR011006">
    <property type="entry name" value="CheY-like_superfamily"/>
</dbReference>
<evidence type="ECO:0000256" key="5">
    <source>
        <dbReference type="PROSITE-ProRule" id="PRU01091"/>
    </source>
</evidence>
<dbReference type="AlphaFoldDB" id="A0A4V6PXR8"/>
<dbReference type="SMART" id="SM00862">
    <property type="entry name" value="Trans_reg_C"/>
    <property type="match status" value="1"/>
</dbReference>
<evidence type="ECO:0000256" key="2">
    <source>
        <dbReference type="ARBA" id="ARBA00023125"/>
    </source>
</evidence>
<dbReference type="CDD" id="cd00383">
    <property type="entry name" value="trans_reg_C"/>
    <property type="match status" value="1"/>
</dbReference>
<dbReference type="InterPro" id="IPR036388">
    <property type="entry name" value="WH-like_DNA-bd_sf"/>
</dbReference>
<evidence type="ECO:0000259" key="7">
    <source>
        <dbReference type="PROSITE" id="PS51755"/>
    </source>
</evidence>
<evidence type="ECO:0000256" key="3">
    <source>
        <dbReference type="ARBA" id="ARBA00023163"/>
    </source>
</evidence>
<evidence type="ECO:0000256" key="4">
    <source>
        <dbReference type="PROSITE-ProRule" id="PRU00169"/>
    </source>
</evidence>
<dbReference type="GO" id="GO:0005829">
    <property type="term" value="C:cytosol"/>
    <property type="evidence" value="ECO:0007669"/>
    <property type="project" value="TreeGrafter"/>
</dbReference>
<evidence type="ECO:0000313" key="8">
    <source>
        <dbReference type="EMBL" id="TDR15521.1"/>
    </source>
</evidence>
<dbReference type="GO" id="GO:0000976">
    <property type="term" value="F:transcription cis-regulatory region binding"/>
    <property type="evidence" value="ECO:0007669"/>
    <property type="project" value="TreeGrafter"/>
</dbReference>
<reference evidence="8 9" key="1">
    <citation type="submission" date="2019-03" db="EMBL/GenBank/DDBJ databases">
        <title>Genomic Encyclopedia of Type Strains, Phase IV (KMG-IV): sequencing the most valuable type-strain genomes for metagenomic binning, comparative biology and taxonomic classification.</title>
        <authorList>
            <person name="Goeker M."/>
        </authorList>
    </citation>
    <scope>NUCLEOTIDE SEQUENCE [LARGE SCALE GENOMIC DNA]</scope>
    <source>
        <strain evidence="8 9">DSM 5604</strain>
    </source>
</reference>
<name>A0A4V6PXR8_9GAMM</name>
<feature type="domain" description="Response regulatory" evidence="6">
    <location>
        <begin position="29"/>
        <end position="143"/>
    </location>
</feature>
<keyword evidence="2 5" id="KW-0238">DNA-binding</keyword>
<keyword evidence="9" id="KW-1185">Reference proteome</keyword>
<feature type="domain" description="OmpR/PhoB-type" evidence="7">
    <location>
        <begin position="151"/>
        <end position="247"/>
    </location>
</feature>
<dbReference type="SUPFAM" id="SSF52172">
    <property type="entry name" value="CheY-like"/>
    <property type="match status" value="1"/>
</dbReference>
<dbReference type="Pfam" id="PF00486">
    <property type="entry name" value="Trans_reg_C"/>
    <property type="match status" value="1"/>
</dbReference>
<protein>
    <submittedName>
        <fullName evidence="8">Two-component system response regulator TctD</fullName>
    </submittedName>
</protein>
<dbReference type="Proteomes" id="UP000295729">
    <property type="component" value="Unassembled WGS sequence"/>
</dbReference>
<dbReference type="Gene3D" id="1.10.10.10">
    <property type="entry name" value="Winged helix-like DNA-binding domain superfamily/Winged helix DNA-binding domain"/>
    <property type="match status" value="1"/>
</dbReference>
<dbReference type="Gene3D" id="3.40.50.2300">
    <property type="match status" value="1"/>
</dbReference>
<evidence type="ECO:0000256" key="1">
    <source>
        <dbReference type="ARBA" id="ARBA00023015"/>
    </source>
</evidence>
<feature type="modified residue" description="4-aspartylphosphate" evidence="4">
    <location>
        <position position="78"/>
    </location>
</feature>
<evidence type="ECO:0000313" key="9">
    <source>
        <dbReference type="Proteomes" id="UP000295729"/>
    </source>
</evidence>
<gene>
    <name evidence="8" type="ORF">C8D85_0887</name>
</gene>